<keyword evidence="8" id="KW-0206">Cytoskeleton</keyword>
<evidence type="ECO:0000256" key="3">
    <source>
        <dbReference type="ARBA" id="ARBA00022490"/>
    </source>
</evidence>
<feature type="domain" description="HAUS augmin-like complex subunit 3 N-terminal" evidence="11">
    <location>
        <begin position="29"/>
        <end position="279"/>
    </location>
</feature>
<evidence type="ECO:0000256" key="2">
    <source>
        <dbReference type="ARBA" id="ARBA00009645"/>
    </source>
</evidence>
<dbReference type="InterPro" id="IPR032733">
    <property type="entry name" value="HAUS3_N"/>
</dbReference>
<proteinExistence type="inferred from homology"/>
<keyword evidence="3" id="KW-0963">Cytoplasm</keyword>
<dbReference type="GO" id="GO:0005874">
    <property type="term" value="C:microtubule"/>
    <property type="evidence" value="ECO:0007669"/>
    <property type="project" value="UniProtKB-KW"/>
</dbReference>
<dbReference type="GO" id="GO:0051301">
    <property type="term" value="P:cell division"/>
    <property type="evidence" value="ECO:0007669"/>
    <property type="project" value="UniProtKB-KW"/>
</dbReference>
<keyword evidence="9" id="KW-0131">Cell cycle</keyword>
<dbReference type="PANTHER" id="PTHR19378:SF5">
    <property type="entry name" value="HAUS AUGMIN-LIKE COMPLEX SUBUNIT 3"/>
    <property type="match status" value="1"/>
</dbReference>
<feature type="coiled-coil region" evidence="10">
    <location>
        <begin position="92"/>
        <end position="165"/>
    </location>
</feature>
<gene>
    <name evidence="12" type="ORF">GDO78_011519</name>
</gene>
<dbReference type="GO" id="GO:0051225">
    <property type="term" value="P:spindle assembly"/>
    <property type="evidence" value="ECO:0007669"/>
    <property type="project" value="InterPro"/>
</dbReference>
<keyword evidence="7 10" id="KW-0175">Coiled coil</keyword>
<evidence type="ECO:0000256" key="1">
    <source>
        <dbReference type="ARBA" id="ARBA00004186"/>
    </source>
</evidence>
<dbReference type="EMBL" id="WNTK01000007">
    <property type="protein sequence ID" value="KAG9479533.1"/>
    <property type="molecule type" value="Genomic_DNA"/>
</dbReference>
<organism evidence="12 13">
    <name type="scientific">Eleutherodactylus coqui</name>
    <name type="common">Puerto Rican coqui</name>
    <dbReference type="NCBI Taxonomy" id="57060"/>
    <lineage>
        <taxon>Eukaryota</taxon>
        <taxon>Metazoa</taxon>
        <taxon>Chordata</taxon>
        <taxon>Craniata</taxon>
        <taxon>Vertebrata</taxon>
        <taxon>Euteleostomi</taxon>
        <taxon>Amphibia</taxon>
        <taxon>Batrachia</taxon>
        <taxon>Anura</taxon>
        <taxon>Neobatrachia</taxon>
        <taxon>Hyloidea</taxon>
        <taxon>Eleutherodactylidae</taxon>
        <taxon>Eleutherodactylinae</taxon>
        <taxon>Eleutherodactylus</taxon>
        <taxon>Eleutherodactylus</taxon>
    </lineage>
</organism>
<dbReference type="GO" id="GO:0031023">
    <property type="term" value="P:microtubule organizing center organization"/>
    <property type="evidence" value="ECO:0007669"/>
    <property type="project" value="TreeGrafter"/>
</dbReference>
<evidence type="ECO:0000256" key="6">
    <source>
        <dbReference type="ARBA" id="ARBA00022776"/>
    </source>
</evidence>
<keyword evidence="6" id="KW-0498">Mitosis</keyword>
<evidence type="ECO:0000313" key="13">
    <source>
        <dbReference type="Proteomes" id="UP000770717"/>
    </source>
</evidence>
<dbReference type="Pfam" id="PF14932">
    <property type="entry name" value="HAUS-augmin3"/>
    <property type="match status" value="1"/>
</dbReference>
<keyword evidence="5" id="KW-0493">Microtubule</keyword>
<name>A0A8J6F2D6_ELECQ</name>
<feature type="coiled-coil region" evidence="10">
    <location>
        <begin position="392"/>
        <end position="419"/>
    </location>
</feature>
<comment type="subcellular location">
    <subcellularLocation>
        <location evidence="1">Cytoplasm</location>
        <location evidence="1">Cytoskeleton</location>
        <location evidence="1">Spindle</location>
    </subcellularLocation>
</comment>
<keyword evidence="13" id="KW-1185">Reference proteome</keyword>
<evidence type="ECO:0000256" key="5">
    <source>
        <dbReference type="ARBA" id="ARBA00022701"/>
    </source>
</evidence>
<evidence type="ECO:0000256" key="10">
    <source>
        <dbReference type="SAM" id="Coils"/>
    </source>
</evidence>
<dbReference type="Proteomes" id="UP000770717">
    <property type="component" value="Unassembled WGS sequence"/>
</dbReference>
<dbReference type="PANTHER" id="PTHR19378">
    <property type="entry name" value="GOLGIN- RELATED"/>
    <property type="match status" value="1"/>
</dbReference>
<dbReference type="AlphaFoldDB" id="A0A8J6F2D6"/>
<feature type="coiled-coil region" evidence="10">
    <location>
        <begin position="463"/>
        <end position="490"/>
    </location>
</feature>
<comment type="similarity">
    <text evidence="2">Belongs to the HAUS3 family.</text>
</comment>
<reference evidence="12" key="1">
    <citation type="thesis" date="2020" institute="ProQuest LLC" country="789 East Eisenhower Parkway, Ann Arbor, MI, USA">
        <title>Comparative Genomics and Chromosome Evolution.</title>
        <authorList>
            <person name="Mudd A.B."/>
        </authorList>
    </citation>
    <scope>NUCLEOTIDE SEQUENCE</scope>
    <source>
        <strain evidence="12">HN-11 Male</strain>
        <tissue evidence="12">Kidney and liver</tissue>
    </source>
</reference>
<evidence type="ECO:0000313" key="12">
    <source>
        <dbReference type="EMBL" id="KAG9479533.1"/>
    </source>
</evidence>
<dbReference type="GO" id="GO:0070652">
    <property type="term" value="C:HAUS complex"/>
    <property type="evidence" value="ECO:0007669"/>
    <property type="project" value="InterPro"/>
</dbReference>
<keyword evidence="4" id="KW-0132">Cell division</keyword>
<evidence type="ECO:0000256" key="4">
    <source>
        <dbReference type="ARBA" id="ARBA00022618"/>
    </source>
</evidence>
<dbReference type="GO" id="GO:0005815">
    <property type="term" value="C:microtubule organizing center"/>
    <property type="evidence" value="ECO:0007669"/>
    <property type="project" value="TreeGrafter"/>
</dbReference>
<protein>
    <recommendedName>
        <fullName evidence="11">HAUS augmin-like complex subunit 3 N-terminal domain-containing protein</fullName>
    </recommendedName>
</protein>
<comment type="caution">
    <text evidence="12">The sequence shown here is derived from an EMBL/GenBank/DDBJ whole genome shotgun (WGS) entry which is preliminary data.</text>
</comment>
<dbReference type="OrthoDB" id="2159690at2759"/>
<evidence type="ECO:0000256" key="7">
    <source>
        <dbReference type="ARBA" id="ARBA00023054"/>
    </source>
</evidence>
<sequence>MSCGERFVQTLKKLGYPKASTLDGEDFDWLFETTDAKAFLDWFCASCTEKNVVSEEKLHAFNELKASGKAVLDDKTLEEVMKTCQPSSSKASALEEVAVEKLEEELHSLQKSQALYLQRRNKLQMLASANVYSSLKLRDKEDEEAKALNETLSDLQMTSNKMNHELQAVVEGVQKLLSFYCPLEKGQTSSSPIFLFQVLLDKYLSCEEQSTAALTQFTKEHFFEGFSKCMEGTDNDFELIQLDGDARDDPALEEKCKEMMRLQLAYISARHKLIEAKAKNASLQAGLQWVEGNASAAQSKASNKDRLMVRITSLKDETSQIESHIESIKKETLPASVQQRAQLLNMPVVKGDYDLQIARHKLYASRQGLVGTHLMKQRASFELLQLGFELELVKQRNVNRELKTVIQELRQSAEKMEARLLMPDASLLASSKPKVNIDSRDTASHGLFQLLDGDQTQKLFRTYSGLESVAQKLSQDVQSLKDQLAVSKQEQSFVISKLESNLKTLQDRMYCDRTELMLSTPELSSSFQQIYSQLEKLNQILMDVLEDLRVKRKILQSSKFAKLKKELYVYFFQNEELLKSIVQSLESQADIHSS</sequence>
<dbReference type="GO" id="GO:0072686">
    <property type="term" value="C:mitotic spindle"/>
    <property type="evidence" value="ECO:0007669"/>
    <property type="project" value="TreeGrafter"/>
</dbReference>
<dbReference type="InterPro" id="IPR026206">
    <property type="entry name" value="HAUS3"/>
</dbReference>
<dbReference type="PRINTS" id="PR02089">
    <property type="entry name" value="HAUSAUGMINL3"/>
</dbReference>
<evidence type="ECO:0000256" key="9">
    <source>
        <dbReference type="ARBA" id="ARBA00023306"/>
    </source>
</evidence>
<accession>A0A8J6F2D6</accession>
<evidence type="ECO:0000256" key="8">
    <source>
        <dbReference type="ARBA" id="ARBA00023212"/>
    </source>
</evidence>
<evidence type="ECO:0000259" key="11">
    <source>
        <dbReference type="Pfam" id="PF14932"/>
    </source>
</evidence>